<feature type="region of interest" description="Disordered" evidence="1">
    <location>
        <begin position="1"/>
        <end position="207"/>
    </location>
</feature>
<dbReference type="AlphaFoldDB" id="A0A9W2VZG5"/>
<name>A0A9W2VZG5_PANPR</name>
<evidence type="ECO:0000256" key="1">
    <source>
        <dbReference type="SAM" id="MobiDB-lite"/>
    </source>
</evidence>
<gene>
    <name evidence="3" type="primary">LOC109258771</name>
</gene>
<reference evidence="3" key="1">
    <citation type="submission" date="2025-08" db="UniProtKB">
        <authorList>
            <consortium name="RefSeq"/>
        </authorList>
    </citation>
    <scope>IDENTIFICATION</scope>
    <source>
        <tissue evidence="3">Whole blood</tissue>
    </source>
</reference>
<evidence type="ECO:0000313" key="2">
    <source>
        <dbReference type="Proteomes" id="UP001165780"/>
    </source>
</evidence>
<dbReference type="GeneID" id="109258771"/>
<accession>A0A9W2VZG5</accession>
<proteinExistence type="predicted"/>
<organism evidence="2 3">
    <name type="scientific">Panthera pardus</name>
    <name type="common">Leopard</name>
    <name type="synonym">Felis pardus</name>
    <dbReference type="NCBI Taxonomy" id="9691"/>
    <lineage>
        <taxon>Eukaryota</taxon>
        <taxon>Metazoa</taxon>
        <taxon>Chordata</taxon>
        <taxon>Craniata</taxon>
        <taxon>Vertebrata</taxon>
        <taxon>Euteleostomi</taxon>
        <taxon>Mammalia</taxon>
        <taxon>Eutheria</taxon>
        <taxon>Laurasiatheria</taxon>
        <taxon>Carnivora</taxon>
        <taxon>Feliformia</taxon>
        <taxon>Felidae</taxon>
        <taxon>Pantherinae</taxon>
        <taxon>Panthera</taxon>
    </lineage>
</organism>
<feature type="compositionally biased region" description="Pro residues" evidence="1">
    <location>
        <begin position="26"/>
        <end position="42"/>
    </location>
</feature>
<feature type="compositionally biased region" description="Polar residues" evidence="1">
    <location>
        <begin position="1"/>
        <end position="13"/>
    </location>
</feature>
<dbReference type="RefSeq" id="XP_053763991.1">
    <property type="nucleotide sequence ID" value="XM_053908016.1"/>
</dbReference>
<sequence>MSLSEAVSVTSLSDCGALDLETPQAPAFPSPPARPPRGPCPTPGDTRRREVRSGLGPARPLPSARPRPSPARHRAAEAHPGSCPAPPRPLGQPLKSRRRKRPGCGDKRRHDSRSSHLGTSGSGRRAADVSDRYVSARHACRPRPPAPPTAAAPASRSTHRERLLGSAENPSGALAQARPSHLAVGLPPRRDGRKTAAHAPASAAGYACAPRGDSPVAWLRPLAARGSSSTREVRFRPRPALGKLPVCPARSPGRVRRRPSRPPACSAPCLLGPRLQPRRPRGSRAVRSCSSSCPALPPWRPGSLGARSGPRHRVDGDQDSVLCSAAVERAFALERLPQAASVRPGCPASPLLRPEDGTIRALPRWILGMRGFLDLPDHHVLGNPESRRGSTYTTWGQKEMLLMLIPEQQARTALSGV</sequence>
<protein>
    <submittedName>
        <fullName evidence="3">Translation initiation factor IF-2-like</fullName>
    </submittedName>
</protein>
<keyword evidence="2" id="KW-1185">Reference proteome</keyword>
<feature type="compositionally biased region" description="Pro residues" evidence="1">
    <location>
        <begin position="59"/>
        <end position="69"/>
    </location>
</feature>
<feature type="compositionally biased region" description="Basic and acidic residues" evidence="1">
    <location>
        <begin position="103"/>
        <end position="114"/>
    </location>
</feature>
<feature type="compositionally biased region" description="Low complexity" evidence="1">
    <location>
        <begin position="197"/>
        <end position="207"/>
    </location>
</feature>
<dbReference type="Proteomes" id="UP001165780">
    <property type="component" value="Unplaced"/>
</dbReference>
<evidence type="ECO:0000313" key="3">
    <source>
        <dbReference type="RefSeq" id="XP_053763991.1"/>
    </source>
</evidence>